<reference evidence="2 3" key="1">
    <citation type="submission" date="2023-05" db="EMBL/GenBank/DDBJ databases">
        <title>Novel species of genus Flectobacillus isolated from stream in China.</title>
        <authorList>
            <person name="Lu H."/>
        </authorList>
    </citation>
    <scope>NUCLEOTIDE SEQUENCE [LARGE SCALE GENOMIC DNA]</scope>
    <source>
        <strain evidence="2 3">KCTC 42575</strain>
    </source>
</reference>
<proteinExistence type="predicted"/>
<dbReference type="Proteomes" id="UP001236507">
    <property type="component" value="Unassembled WGS sequence"/>
</dbReference>
<evidence type="ECO:0008006" key="4">
    <source>
        <dbReference type="Google" id="ProtNLM"/>
    </source>
</evidence>
<feature type="signal peptide" evidence="1">
    <location>
        <begin position="1"/>
        <end position="17"/>
    </location>
</feature>
<name>A0ABT6YEK8_9BACT</name>
<comment type="caution">
    <text evidence="2">The sequence shown here is derived from an EMBL/GenBank/DDBJ whole genome shotgun (WGS) entry which is preliminary data.</text>
</comment>
<feature type="chain" id="PRO_5045448273" description="Carboxypeptidase regulatory-like domain-containing protein" evidence="1">
    <location>
        <begin position="18"/>
        <end position="155"/>
    </location>
</feature>
<accession>A0ABT6YEK8</accession>
<keyword evidence="1" id="KW-0732">Signal</keyword>
<evidence type="ECO:0000256" key="1">
    <source>
        <dbReference type="SAM" id="SignalP"/>
    </source>
</evidence>
<dbReference type="PROSITE" id="PS51257">
    <property type="entry name" value="PROKAR_LIPOPROTEIN"/>
    <property type="match status" value="1"/>
</dbReference>
<organism evidence="2 3">
    <name type="scientific">Flectobacillus roseus</name>
    <dbReference type="NCBI Taxonomy" id="502259"/>
    <lineage>
        <taxon>Bacteria</taxon>
        <taxon>Pseudomonadati</taxon>
        <taxon>Bacteroidota</taxon>
        <taxon>Cytophagia</taxon>
        <taxon>Cytophagales</taxon>
        <taxon>Flectobacillaceae</taxon>
        <taxon>Flectobacillus</taxon>
    </lineage>
</organism>
<keyword evidence="3" id="KW-1185">Reference proteome</keyword>
<sequence>MIKTFFFGLFAILSTMACTHKSTSSSKVIHNQNRVCGKVTWVAGNQMPSPDRPPRVPKGIQREVLIYELTNLKQVTQANGFYSNIQSKLITSILSDKNGNFCLALPEGKYSIMVREEGKGLWANIFDGEENIFPFEVKKEKNEPINFVVNYQAAY</sequence>
<evidence type="ECO:0000313" key="3">
    <source>
        <dbReference type="Proteomes" id="UP001236507"/>
    </source>
</evidence>
<evidence type="ECO:0000313" key="2">
    <source>
        <dbReference type="EMBL" id="MDI9862023.1"/>
    </source>
</evidence>
<protein>
    <recommendedName>
        <fullName evidence="4">Carboxypeptidase regulatory-like domain-containing protein</fullName>
    </recommendedName>
</protein>
<dbReference type="EMBL" id="JASHIF010000025">
    <property type="protein sequence ID" value="MDI9862023.1"/>
    <property type="molecule type" value="Genomic_DNA"/>
</dbReference>
<dbReference type="RefSeq" id="WP_283346351.1">
    <property type="nucleotide sequence ID" value="NZ_JASHIF010000025.1"/>
</dbReference>
<gene>
    <name evidence="2" type="ORF">QM524_22560</name>
</gene>